<dbReference type="InterPro" id="IPR054491">
    <property type="entry name" value="MGH1-like_GH"/>
</dbReference>
<accession>A0A8J3JI33</accession>
<keyword evidence="5" id="KW-1185">Reference proteome</keyword>
<gene>
    <name evidence="4" type="ORF">Cba03nite_23950</name>
</gene>
<dbReference type="EMBL" id="BONF01000011">
    <property type="protein sequence ID" value="GIF81046.1"/>
    <property type="molecule type" value="Genomic_DNA"/>
</dbReference>
<comment type="caution">
    <text evidence="4">The sequence shown here is derived from an EMBL/GenBank/DDBJ whole genome shotgun (WGS) entry which is preliminary data.</text>
</comment>
<dbReference type="InterPro" id="IPR005194">
    <property type="entry name" value="Glyco_hydro_65_C"/>
</dbReference>
<proteinExistence type="predicted"/>
<organism evidence="4 5">
    <name type="scientific">Catellatospora bangladeshensis</name>
    <dbReference type="NCBI Taxonomy" id="310355"/>
    <lineage>
        <taxon>Bacteria</taxon>
        <taxon>Bacillati</taxon>
        <taxon>Actinomycetota</taxon>
        <taxon>Actinomycetes</taxon>
        <taxon>Micromonosporales</taxon>
        <taxon>Micromonosporaceae</taxon>
        <taxon>Catellatospora</taxon>
    </lineage>
</organism>
<dbReference type="Pfam" id="PF22422">
    <property type="entry name" value="MGH1-like_GH"/>
    <property type="match status" value="1"/>
</dbReference>
<sequence length="692" mass="75213">MNAGDPAPHGQGQVTIVEGTTFSICAPSGDMEPGGAQGLFFRDTRIISRWQLRVDGQAPQPLSVVDADAYAARFMLRRQPAAGHADSTLLVVRERCVGEGMREFVTLTNVGREATLVHLELHVDSDFADLFAVKEGHAGGSATHSTASGVNLVFSRPDGSRGLLVHATGEPTSTHNGLSWQVVIPARDEWRTEIVVHPVVESRRIEPRFRDHMAPEEAEAHTWRRNVTSIRAQHQDLNLVLRRSVRDLDALRISTGEEPGQTFVAAGAPWFMTLFGRDSLLTSWMTLPLDPKLAVGTLHTLAALQGRGVDPRTEEEPGRILHELRLGPQSASALGGTHYYGTIDASPLFVALLGEAWRWGAAESDVRALLPAADAVLAWLDGYGDRDGDGFVEYQRATDRGLFNQGWKDSWDGVNDAAGQLAEPPVALAEVQAYAYAAWLARADLADAFGEPAVADNCRQRAEKLRARFAEAFWLHDEGFFAIALDGRKRQMDAMSSNVGHCLWTGIVTDEHAERLVARLSQPDMDSGFGLRTLSDRSGAYNPMSYHNGSVWPHDTALCVAGLMRYAHIPGAVELAHRLTAGLLRAATAFGGRLPELFCGFAADQFHPPVPYPTSCSPQAWASAAPLLIVRAFLGLDMNVPRGELVLRPRLPQEWGTVTLDRLPFNGSLLKITASGTEAEVQGLPEPPNVSG</sequence>
<dbReference type="InterPro" id="IPR012341">
    <property type="entry name" value="6hp_glycosidase-like_sf"/>
</dbReference>
<name>A0A8J3JI33_9ACTN</name>
<feature type="domain" description="Glycoside hydrolase family 65 C-terminal" evidence="1">
    <location>
        <begin position="638"/>
        <end position="682"/>
    </location>
</feature>
<dbReference type="Pfam" id="PF14742">
    <property type="entry name" value="GDE_N_bis"/>
    <property type="match status" value="1"/>
</dbReference>
<evidence type="ECO:0000259" key="2">
    <source>
        <dbReference type="Pfam" id="PF14742"/>
    </source>
</evidence>
<dbReference type="SUPFAM" id="SSF48208">
    <property type="entry name" value="Six-hairpin glycosidases"/>
    <property type="match status" value="1"/>
</dbReference>
<dbReference type="AlphaFoldDB" id="A0A8J3JI33"/>
<dbReference type="RefSeq" id="WP_239125658.1">
    <property type="nucleotide sequence ID" value="NZ_BONF01000011.1"/>
</dbReference>
<feature type="domain" description="Putative glycogen debranching enzyme N-terminal" evidence="2">
    <location>
        <begin position="16"/>
        <end position="194"/>
    </location>
</feature>
<evidence type="ECO:0000259" key="1">
    <source>
        <dbReference type="Pfam" id="PF03633"/>
    </source>
</evidence>
<evidence type="ECO:0000259" key="3">
    <source>
        <dbReference type="Pfam" id="PF22422"/>
    </source>
</evidence>
<evidence type="ECO:0000313" key="4">
    <source>
        <dbReference type="EMBL" id="GIF81046.1"/>
    </source>
</evidence>
<protein>
    <submittedName>
        <fullName evidence="4">Amylo-alpha-1,6-glucosidase</fullName>
    </submittedName>
</protein>
<dbReference type="InterPro" id="IPR032856">
    <property type="entry name" value="GDE_N_bis"/>
</dbReference>
<reference evidence="4 5" key="1">
    <citation type="submission" date="2021-01" db="EMBL/GenBank/DDBJ databases">
        <title>Whole genome shotgun sequence of Catellatospora bangladeshensis NBRC 107357.</title>
        <authorList>
            <person name="Komaki H."/>
            <person name="Tamura T."/>
        </authorList>
    </citation>
    <scope>NUCLEOTIDE SEQUENCE [LARGE SCALE GENOMIC DNA]</scope>
    <source>
        <strain evidence="4 5">NBRC 107357</strain>
    </source>
</reference>
<dbReference type="GO" id="GO:0005975">
    <property type="term" value="P:carbohydrate metabolic process"/>
    <property type="evidence" value="ECO:0007669"/>
    <property type="project" value="InterPro"/>
</dbReference>
<dbReference type="Pfam" id="PF03633">
    <property type="entry name" value="Glyco_hydro_65C"/>
    <property type="match status" value="1"/>
</dbReference>
<evidence type="ECO:0000313" key="5">
    <source>
        <dbReference type="Proteomes" id="UP000601223"/>
    </source>
</evidence>
<dbReference type="InterPro" id="IPR008928">
    <property type="entry name" value="6-hairpin_glycosidase_sf"/>
</dbReference>
<dbReference type="Proteomes" id="UP000601223">
    <property type="component" value="Unassembled WGS sequence"/>
</dbReference>
<feature type="domain" description="Mannosylglycerate hydrolase MGH1-like glycoside hydrolase" evidence="3">
    <location>
        <begin position="279"/>
        <end position="581"/>
    </location>
</feature>
<dbReference type="Gene3D" id="1.50.10.10">
    <property type="match status" value="1"/>
</dbReference>